<organism evidence="1 2">
    <name type="scientific">Halomonas shengliensis</name>
    <dbReference type="NCBI Taxonomy" id="419597"/>
    <lineage>
        <taxon>Bacteria</taxon>
        <taxon>Pseudomonadati</taxon>
        <taxon>Pseudomonadota</taxon>
        <taxon>Gammaproteobacteria</taxon>
        <taxon>Oceanospirillales</taxon>
        <taxon>Halomonadaceae</taxon>
        <taxon>Halomonas</taxon>
    </lineage>
</organism>
<dbReference type="Proteomes" id="UP000199075">
    <property type="component" value="Unassembled WGS sequence"/>
</dbReference>
<evidence type="ECO:0000313" key="1">
    <source>
        <dbReference type="EMBL" id="SDO72861.1"/>
    </source>
</evidence>
<accession>A0A1H0LXU0</accession>
<dbReference type="AlphaFoldDB" id="A0A1H0LXU0"/>
<dbReference type="Pfam" id="PF16460">
    <property type="entry name" value="Phage_TTP_11"/>
    <property type="match status" value="2"/>
</dbReference>
<sequence length="238" mass="24715">MSKLAQGTHIFFLDPNDGSPVVTQLKGVTDFNPGGAPANQIPETTLEDLVYEKSRAGLRVPGAASMTINTDEVTSGHYRVFELSEMPQSPNVWWAVGWSNGTEAPRTGGSVGEVSVDSGGSGYTEVTVTFSAPDDPAGTPAAATAVVSGGEIVSITVTEPGSGYDTAPTVTISDSGSGTGGTATATLGDTVFVLPDSRTWLLFEGYVADFPFNFATDSIVNTDVRVQRSGGLNWKKKA</sequence>
<dbReference type="RefSeq" id="WP_089680384.1">
    <property type="nucleotide sequence ID" value="NZ_FNIV01000010.1"/>
</dbReference>
<keyword evidence="2" id="KW-1185">Reference proteome</keyword>
<dbReference type="EMBL" id="FNIV01000010">
    <property type="protein sequence ID" value="SDO72861.1"/>
    <property type="molecule type" value="Genomic_DNA"/>
</dbReference>
<name>A0A1H0LXU0_9GAMM</name>
<dbReference type="OrthoDB" id="6039265at2"/>
<proteinExistence type="predicted"/>
<evidence type="ECO:0000313" key="2">
    <source>
        <dbReference type="Proteomes" id="UP000199075"/>
    </source>
</evidence>
<reference evidence="2" key="1">
    <citation type="submission" date="2016-10" db="EMBL/GenBank/DDBJ databases">
        <authorList>
            <person name="Varghese N."/>
            <person name="Submissions S."/>
        </authorList>
    </citation>
    <scope>NUCLEOTIDE SEQUENCE [LARGE SCALE GENOMIC DNA]</scope>
    <source>
        <strain evidence="2">CGMCC 1.6444</strain>
    </source>
</reference>
<gene>
    <name evidence="1" type="ORF">SAMN04487957_110144</name>
</gene>
<protein>
    <submittedName>
        <fullName evidence="1">Phage tail tube, TTP, lambda-like</fullName>
    </submittedName>
</protein>
<dbReference type="Gene3D" id="4.10.410.40">
    <property type="match status" value="1"/>
</dbReference>
<dbReference type="InterPro" id="IPR032495">
    <property type="entry name" value="Phage_TTP_11"/>
</dbReference>
<dbReference type="STRING" id="419597.SAMN04487957_110144"/>